<name>A0A9D7SUT9_9BACT</name>
<dbReference type="Proteomes" id="UP000808337">
    <property type="component" value="Unassembled WGS sequence"/>
</dbReference>
<evidence type="ECO:0000313" key="1">
    <source>
        <dbReference type="EMBL" id="MBK9982388.1"/>
    </source>
</evidence>
<accession>A0A9D7SUT9</accession>
<proteinExistence type="predicted"/>
<reference evidence="1 2" key="1">
    <citation type="submission" date="2020-10" db="EMBL/GenBank/DDBJ databases">
        <title>Connecting structure to function with the recovery of over 1000 high-quality activated sludge metagenome-assembled genomes encoding full-length rRNA genes using long-read sequencing.</title>
        <authorList>
            <person name="Singleton C.M."/>
            <person name="Petriglieri F."/>
            <person name="Kristensen J.M."/>
            <person name="Kirkegaard R.H."/>
            <person name="Michaelsen T.Y."/>
            <person name="Andersen M.H."/>
            <person name="Karst S.M."/>
            <person name="Dueholm M.S."/>
            <person name="Nielsen P.H."/>
            <person name="Albertsen M."/>
        </authorList>
    </citation>
    <scope>NUCLEOTIDE SEQUENCE [LARGE SCALE GENOMIC DNA]</scope>
    <source>
        <strain evidence="1">Ribe_18-Q3-R11-54_MAXAC.273</strain>
    </source>
</reference>
<dbReference type="AlphaFoldDB" id="A0A9D7SUT9"/>
<gene>
    <name evidence="1" type="ORF">IPP15_08180</name>
</gene>
<dbReference type="EMBL" id="JADKGY010000006">
    <property type="protein sequence ID" value="MBK9982388.1"/>
    <property type="molecule type" value="Genomic_DNA"/>
</dbReference>
<sequence>MKIAYLADHKICNKDILFPAIIAGPNGQPDFDKAPIIPATLFHIKEEFESILDRIEENMDLK</sequence>
<comment type="caution">
    <text evidence="1">The sequence shown here is derived from an EMBL/GenBank/DDBJ whole genome shotgun (WGS) entry which is preliminary data.</text>
</comment>
<protein>
    <submittedName>
        <fullName evidence="1">Uncharacterized protein</fullName>
    </submittedName>
</protein>
<organism evidence="1 2">
    <name type="scientific">Candidatus Opimibacter skivensis</name>
    <dbReference type="NCBI Taxonomy" id="2982028"/>
    <lineage>
        <taxon>Bacteria</taxon>
        <taxon>Pseudomonadati</taxon>
        <taxon>Bacteroidota</taxon>
        <taxon>Saprospiria</taxon>
        <taxon>Saprospirales</taxon>
        <taxon>Saprospiraceae</taxon>
        <taxon>Candidatus Opimibacter</taxon>
    </lineage>
</organism>
<evidence type="ECO:0000313" key="2">
    <source>
        <dbReference type="Proteomes" id="UP000808337"/>
    </source>
</evidence>